<dbReference type="Pfam" id="PF20237">
    <property type="entry name" value="DUF6594"/>
    <property type="match status" value="1"/>
</dbReference>
<dbReference type="Proteomes" id="UP000053328">
    <property type="component" value="Unassembled WGS sequence"/>
</dbReference>
<dbReference type="EMBL" id="KN847499">
    <property type="protein sequence ID" value="KIW11618.1"/>
    <property type="molecule type" value="Genomic_DNA"/>
</dbReference>
<dbReference type="VEuPathDB" id="FungiDB:PV08_10920"/>
<keyword evidence="2" id="KW-0472">Membrane</keyword>
<keyword evidence="5" id="KW-1185">Reference proteome</keyword>
<feature type="transmembrane region" description="Helical" evidence="2">
    <location>
        <begin position="292"/>
        <end position="311"/>
    </location>
</feature>
<keyword evidence="2" id="KW-0812">Transmembrane</keyword>
<evidence type="ECO:0000313" key="4">
    <source>
        <dbReference type="EMBL" id="KIW11618.1"/>
    </source>
</evidence>
<evidence type="ECO:0000256" key="2">
    <source>
        <dbReference type="SAM" id="Phobius"/>
    </source>
</evidence>
<organism evidence="4 5">
    <name type="scientific">Exophiala spinifera</name>
    <dbReference type="NCBI Taxonomy" id="91928"/>
    <lineage>
        <taxon>Eukaryota</taxon>
        <taxon>Fungi</taxon>
        <taxon>Dikarya</taxon>
        <taxon>Ascomycota</taxon>
        <taxon>Pezizomycotina</taxon>
        <taxon>Eurotiomycetes</taxon>
        <taxon>Chaetothyriomycetidae</taxon>
        <taxon>Chaetothyriales</taxon>
        <taxon>Herpotrichiellaceae</taxon>
        <taxon>Exophiala</taxon>
    </lineage>
</organism>
<proteinExistence type="predicted"/>
<feature type="transmembrane region" description="Helical" evidence="2">
    <location>
        <begin position="241"/>
        <end position="259"/>
    </location>
</feature>
<dbReference type="GeneID" id="27338003"/>
<sequence>MSRQAKREPDVESNTGGHAGQDVLDFEDPSWIIDHHRHNLIQKISQPENPWFEVLVCFGGRRSAPSANAHNNQNHGQQKPSDGPHLEIAANKLQPTGPPNHGRLEEKEESYRINLSELQRLRLRQLQHRLIQHAVDLRYNALEPSGWAEDLRQYVQALQDYEYMGKYIWPPGDPFYVTGERFVDRCMLQVAMRGKENEADPLHWATSMGKWETAGIRPVPIGGTRDENYRQGWIRGLRQRVGMAGVGGIFLIVPMWLMVLHNTLYTALVSTTVFVVIFGLFMALVLDKLMDVMSGTAAYAAVLVVFVGLTTTKNTS</sequence>
<accession>A0A0D2AY38</accession>
<dbReference type="STRING" id="91928.A0A0D2AY38"/>
<feature type="compositionally biased region" description="Basic and acidic residues" evidence="1">
    <location>
        <begin position="1"/>
        <end position="10"/>
    </location>
</feature>
<feature type="transmembrane region" description="Helical" evidence="2">
    <location>
        <begin position="265"/>
        <end position="285"/>
    </location>
</feature>
<evidence type="ECO:0000256" key="1">
    <source>
        <dbReference type="SAM" id="MobiDB-lite"/>
    </source>
</evidence>
<feature type="region of interest" description="Disordered" evidence="1">
    <location>
        <begin position="66"/>
        <end position="107"/>
    </location>
</feature>
<feature type="domain" description="DUF6594" evidence="3">
    <location>
        <begin position="105"/>
        <end position="304"/>
    </location>
</feature>
<dbReference type="HOGENOM" id="CLU_050262_1_0_1"/>
<reference evidence="4 5" key="1">
    <citation type="submission" date="2015-01" db="EMBL/GenBank/DDBJ databases">
        <title>The Genome Sequence of Exophiala spinifera CBS89968.</title>
        <authorList>
            <consortium name="The Broad Institute Genomics Platform"/>
            <person name="Cuomo C."/>
            <person name="de Hoog S."/>
            <person name="Gorbushina A."/>
            <person name="Stielow B."/>
            <person name="Teixiera M."/>
            <person name="Abouelleil A."/>
            <person name="Chapman S.B."/>
            <person name="Priest M."/>
            <person name="Young S.K."/>
            <person name="Wortman J."/>
            <person name="Nusbaum C."/>
            <person name="Birren B."/>
        </authorList>
    </citation>
    <scope>NUCLEOTIDE SEQUENCE [LARGE SCALE GENOMIC DNA]</scope>
    <source>
        <strain evidence="4 5">CBS 89968</strain>
    </source>
</reference>
<dbReference type="InterPro" id="IPR046529">
    <property type="entry name" value="DUF6594"/>
</dbReference>
<dbReference type="OrthoDB" id="3546297at2759"/>
<gene>
    <name evidence="4" type="ORF">PV08_10920</name>
</gene>
<protein>
    <recommendedName>
        <fullName evidence="3">DUF6594 domain-containing protein</fullName>
    </recommendedName>
</protein>
<feature type="region of interest" description="Disordered" evidence="1">
    <location>
        <begin position="1"/>
        <end position="23"/>
    </location>
</feature>
<evidence type="ECO:0000313" key="5">
    <source>
        <dbReference type="Proteomes" id="UP000053328"/>
    </source>
</evidence>
<dbReference type="RefSeq" id="XP_016231834.1">
    <property type="nucleotide sequence ID" value="XM_016385232.1"/>
</dbReference>
<keyword evidence="2" id="KW-1133">Transmembrane helix</keyword>
<evidence type="ECO:0000259" key="3">
    <source>
        <dbReference type="Pfam" id="PF20237"/>
    </source>
</evidence>
<feature type="compositionally biased region" description="Low complexity" evidence="1">
    <location>
        <begin position="67"/>
        <end position="78"/>
    </location>
</feature>
<dbReference type="AlphaFoldDB" id="A0A0D2AY38"/>
<name>A0A0D2AY38_9EURO</name>